<keyword evidence="2" id="KW-1185">Reference proteome</keyword>
<organism evidence="1 2">
    <name type="scientific">Mythimna loreyi</name>
    <dbReference type="NCBI Taxonomy" id="667449"/>
    <lineage>
        <taxon>Eukaryota</taxon>
        <taxon>Metazoa</taxon>
        <taxon>Ecdysozoa</taxon>
        <taxon>Arthropoda</taxon>
        <taxon>Hexapoda</taxon>
        <taxon>Insecta</taxon>
        <taxon>Pterygota</taxon>
        <taxon>Neoptera</taxon>
        <taxon>Endopterygota</taxon>
        <taxon>Lepidoptera</taxon>
        <taxon>Glossata</taxon>
        <taxon>Ditrysia</taxon>
        <taxon>Noctuoidea</taxon>
        <taxon>Noctuidae</taxon>
        <taxon>Noctuinae</taxon>
        <taxon>Hadenini</taxon>
        <taxon>Mythimna</taxon>
    </lineage>
</organism>
<comment type="caution">
    <text evidence="1">The sequence shown here is derived from an EMBL/GenBank/DDBJ whole genome shotgun (WGS) entry which is preliminary data.</text>
</comment>
<gene>
    <name evidence="1" type="ORF">PYW08_006403</name>
</gene>
<evidence type="ECO:0000313" key="2">
    <source>
        <dbReference type="Proteomes" id="UP001231649"/>
    </source>
</evidence>
<proteinExistence type="predicted"/>
<dbReference type="EMBL" id="CM056795">
    <property type="protein sequence ID" value="KAJ8720938.1"/>
    <property type="molecule type" value="Genomic_DNA"/>
</dbReference>
<reference evidence="1" key="1">
    <citation type="submission" date="2023-03" db="EMBL/GenBank/DDBJ databases">
        <title>Chromosome-level genomes of two armyworms, Mythimna separata and Mythimna loreyi, provide insights into the biosynthesis and reception of sex pheromones.</title>
        <authorList>
            <person name="Zhao H."/>
        </authorList>
    </citation>
    <scope>NUCLEOTIDE SEQUENCE</scope>
    <source>
        <strain evidence="1">BeijingLab</strain>
    </source>
</reference>
<name>A0ACC2QN31_9NEOP</name>
<sequence>MSQKRIRSTNWDEEEKQLFRMVFKEHAQIIENKSLDTNSNRTKVKAWEQVHTKFNQLNSRPRDLSQLKIQWKTMKMNARKSYSAFKREANKTGGGTRPPTPNDAVMEIKDLLNPAELLRDDNLYDSDGVVVGKVEIKATGDLCNAQNSELTQPVENSNTEEDQITNTAYIETVEDVNDQVSRQKFTPVISPLVATPATPTATKMDPIVAKNTQDTSKSIMTPVINRGTTPAKKVAKRKINLNNIMNCDKNSKKEDYVNSMLNHSKMLKDEEHMRRMEMAEEEHAINMEIRRENLKYAILQRTILELKEHELLLNKQ</sequence>
<accession>A0ACC2QN31</accession>
<protein>
    <submittedName>
        <fullName evidence="1">Uncharacterized protein</fullName>
    </submittedName>
</protein>
<dbReference type="Proteomes" id="UP001231649">
    <property type="component" value="Chromosome 19"/>
</dbReference>
<evidence type="ECO:0000313" key="1">
    <source>
        <dbReference type="EMBL" id="KAJ8720938.1"/>
    </source>
</evidence>